<evidence type="ECO:0000313" key="3">
    <source>
        <dbReference type="EMBL" id="MBM7572345.1"/>
    </source>
</evidence>
<keyword evidence="1" id="KW-0472">Membrane</keyword>
<dbReference type="PANTHER" id="PTHR36435">
    <property type="entry name" value="SLR1288 PROTEIN"/>
    <property type="match status" value="1"/>
</dbReference>
<keyword evidence="1" id="KW-1133">Transmembrane helix</keyword>
<feature type="transmembrane region" description="Helical" evidence="1">
    <location>
        <begin position="92"/>
        <end position="110"/>
    </location>
</feature>
<proteinExistence type="predicted"/>
<name>A0ABS2N2I8_9BACI</name>
<evidence type="ECO:0000313" key="4">
    <source>
        <dbReference type="Proteomes" id="UP001296943"/>
    </source>
</evidence>
<protein>
    <submittedName>
        <fullName evidence="3">Membrane protease YdiL (CAAX protease family)</fullName>
    </submittedName>
</protein>
<gene>
    <name evidence="3" type="ORF">JOC48_002848</name>
</gene>
<comment type="caution">
    <text evidence="3">The sequence shown here is derived from an EMBL/GenBank/DDBJ whole genome shotgun (WGS) entry which is preliminary data.</text>
</comment>
<feature type="transmembrane region" description="Helical" evidence="1">
    <location>
        <begin position="247"/>
        <end position="268"/>
    </location>
</feature>
<keyword evidence="3" id="KW-0378">Hydrolase</keyword>
<dbReference type="RefSeq" id="WP_204500678.1">
    <property type="nucleotide sequence ID" value="NZ_JAFBDR010000016.1"/>
</dbReference>
<feature type="transmembrane region" description="Helical" evidence="1">
    <location>
        <begin position="20"/>
        <end position="42"/>
    </location>
</feature>
<evidence type="ECO:0000256" key="1">
    <source>
        <dbReference type="SAM" id="Phobius"/>
    </source>
</evidence>
<dbReference type="InterPro" id="IPR052710">
    <property type="entry name" value="CAAX_protease"/>
</dbReference>
<evidence type="ECO:0000259" key="2">
    <source>
        <dbReference type="Pfam" id="PF02517"/>
    </source>
</evidence>
<dbReference type="GO" id="GO:0006508">
    <property type="term" value="P:proteolysis"/>
    <property type="evidence" value="ECO:0007669"/>
    <property type="project" value="UniProtKB-KW"/>
</dbReference>
<sequence length="269" mass="31202">MKKKLYFPATALRNLAALSLFVAFLIILQLDNHLLLIVWAIAAGLSFFEKTIRYFVLTLMAFGIGFFVYSYITTHWLINISQDETRVLLNRLSLIVVLVPLIFFSLIFRLRFMYYWQKPQWEEPVHNPFIWAGFRKTKVSTFLVMAMMINFLVFLPFILNHSFSFFQGIWGFMIIFSILNGTLEEMIWRGFLLSRFSENFGNRWAVVLTSVGFGLQHYSLGFSWVSCLAFSMGGFFFGAITVQSKSIVPAVIWHMFFNALMVLSGMIVS</sequence>
<accession>A0ABS2N2I8</accession>
<feature type="transmembrane region" description="Helical" evidence="1">
    <location>
        <begin position="54"/>
        <end position="72"/>
    </location>
</feature>
<reference evidence="3 4" key="1">
    <citation type="submission" date="2021-01" db="EMBL/GenBank/DDBJ databases">
        <title>Genomic Encyclopedia of Type Strains, Phase IV (KMG-IV): sequencing the most valuable type-strain genomes for metagenomic binning, comparative biology and taxonomic classification.</title>
        <authorList>
            <person name="Goeker M."/>
        </authorList>
    </citation>
    <scope>NUCLEOTIDE SEQUENCE [LARGE SCALE GENOMIC DNA]</scope>
    <source>
        <strain evidence="3 4">DSM 23711</strain>
    </source>
</reference>
<feature type="transmembrane region" description="Helical" evidence="1">
    <location>
        <begin position="222"/>
        <end position="240"/>
    </location>
</feature>
<dbReference type="PANTHER" id="PTHR36435:SF1">
    <property type="entry name" value="CAAX AMINO TERMINAL PROTEASE FAMILY PROTEIN"/>
    <property type="match status" value="1"/>
</dbReference>
<keyword evidence="4" id="KW-1185">Reference proteome</keyword>
<dbReference type="GO" id="GO:0008233">
    <property type="term" value="F:peptidase activity"/>
    <property type="evidence" value="ECO:0007669"/>
    <property type="project" value="UniProtKB-KW"/>
</dbReference>
<dbReference type="Pfam" id="PF02517">
    <property type="entry name" value="Rce1-like"/>
    <property type="match status" value="1"/>
</dbReference>
<keyword evidence="1" id="KW-0812">Transmembrane</keyword>
<organism evidence="3 4">
    <name type="scientific">Aquibacillus albus</name>
    <dbReference type="NCBI Taxonomy" id="1168171"/>
    <lineage>
        <taxon>Bacteria</taxon>
        <taxon>Bacillati</taxon>
        <taxon>Bacillota</taxon>
        <taxon>Bacilli</taxon>
        <taxon>Bacillales</taxon>
        <taxon>Bacillaceae</taxon>
        <taxon>Aquibacillus</taxon>
    </lineage>
</organism>
<dbReference type="InterPro" id="IPR003675">
    <property type="entry name" value="Rce1/LyrA-like_dom"/>
</dbReference>
<feature type="transmembrane region" description="Helical" evidence="1">
    <location>
        <begin position="165"/>
        <end position="188"/>
    </location>
</feature>
<feature type="transmembrane region" description="Helical" evidence="1">
    <location>
        <begin position="139"/>
        <end position="159"/>
    </location>
</feature>
<dbReference type="Proteomes" id="UP001296943">
    <property type="component" value="Unassembled WGS sequence"/>
</dbReference>
<feature type="domain" description="CAAX prenyl protease 2/Lysostaphin resistance protein A-like" evidence="2">
    <location>
        <begin position="168"/>
        <end position="260"/>
    </location>
</feature>
<dbReference type="EMBL" id="JAFBDR010000016">
    <property type="protein sequence ID" value="MBM7572345.1"/>
    <property type="molecule type" value="Genomic_DNA"/>
</dbReference>
<keyword evidence="3" id="KW-0645">Protease</keyword>